<evidence type="ECO:0000313" key="2">
    <source>
        <dbReference type="EMBL" id="AFM40252.1"/>
    </source>
</evidence>
<feature type="transmembrane region" description="Helical" evidence="1">
    <location>
        <begin position="361"/>
        <end position="380"/>
    </location>
</feature>
<feature type="transmembrane region" description="Helical" evidence="1">
    <location>
        <begin position="80"/>
        <end position="108"/>
    </location>
</feature>
<feature type="transmembrane region" description="Helical" evidence="1">
    <location>
        <begin position="267"/>
        <end position="289"/>
    </location>
</feature>
<feature type="transmembrane region" description="Helical" evidence="1">
    <location>
        <begin position="199"/>
        <end position="221"/>
    </location>
</feature>
<reference evidence="2 3" key="1">
    <citation type="journal article" date="2012" name="J. Bacteriol.">
        <title>Complete genome sequences of Desulfosporosinus orientis DSM765T, Desulfosporosinus youngiae DSM17734T, Desulfosporosinus meridiei DSM13257T, and Desulfosporosinus acidiphilus DSM22704T.</title>
        <authorList>
            <person name="Pester M."/>
            <person name="Brambilla E."/>
            <person name="Alazard D."/>
            <person name="Rattei T."/>
            <person name="Weinmaier T."/>
            <person name="Han J."/>
            <person name="Lucas S."/>
            <person name="Lapidus A."/>
            <person name="Cheng J.F."/>
            <person name="Goodwin L."/>
            <person name="Pitluck S."/>
            <person name="Peters L."/>
            <person name="Ovchinnikova G."/>
            <person name="Teshima H."/>
            <person name="Detter J.C."/>
            <person name="Han C.S."/>
            <person name="Tapia R."/>
            <person name="Land M.L."/>
            <person name="Hauser L."/>
            <person name="Kyrpides N.C."/>
            <person name="Ivanova N.N."/>
            <person name="Pagani I."/>
            <person name="Huntmann M."/>
            <person name="Wei C.L."/>
            <person name="Davenport K.W."/>
            <person name="Daligault H."/>
            <person name="Chain P.S."/>
            <person name="Chen A."/>
            <person name="Mavromatis K."/>
            <person name="Markowitz V."/>
            <person name="Szeto E."/>
            <person name="Mikhailova N."/>
            <person name="Pati A."/>
            <person name="Wagner M."/>
            <person name="Woyke T."/>
            <person name="Ollivier B."/>
            <person name="Klenk H.P."/>
            <person name="Spring S."/>
            <person name="Loy A."/>
        </authorList>
    </citation>
    <scope>NUCLEOTIDE SEQUENCE [LARGE SCALE GENOMIC DNA]</scope>
    <source>
        <strain evidence="3">DSM 22704 / JCM 16185 / SJ4</strain>
    </source>
</reference>
<name>I4D378_DESAJ</name>
<dbReference type="Pfam" id="PF16949">
    <property type="entry name" value="ABC_tran_2"/>
    <property type="match status" value="1"/>
</dbReference>
<keyword evidence="3" id="KW-1185">Reference proteome</keyword>
<evidence type="ECO:0008006" key="4">
    <source>
        <dbReference type="Google" id="ProtNLM"/>
    </source>
</evidence>
<feature type="transmembrane region" description="Helical" evidence="1">
    <location>
        <begin position="431"/>
        <end position="451"/>
    </location>
</feature>
<dbReference type="InterPro" id="IPR031599">
    <property type="entry name" value="ABC_tran_2"/>
</dbReference>
<feature type="transmembrane region" description="Helical" evidence="1">
    <location>
        <begin position="507"/>
        <end position="528"/>
    </location>
</feature>
<feature type="transmembrane region" description="Helical" evidence="1">
    <location>
        <begin position="44"/>
        <end position="68"/>
    </location>
</feature>
<accession>I4D378</accession>
<sequence length="615" mass="67261">MKIQLPPPLMSPPPEQSFLQNLMLLLRNQLRVSWNQFRHRPVRVLIAMVGLLIGVIAIVVSLGIFAYGSLKALSPDTVQGFLSMLFMVGLGGQIFFGITGAFVALYMSDDLELLFMAPVPIKAVFAIKSLVIIGSNFLTAVLFAFLPGLFYGLMFKAGASFYILVLLVGLGLWAMGTAIAELINLLVMRIIPPHRSKEAIGVIGALGGIIIAISFQLPNMLMNSNSKFNLGSWLEQQKQMLSVMKFFPWGWGSSALVAGVSQNFLGGLGWSLLILVVGVLLFLIAFNLVEKGFRRGFISLSQGERGKRRKAQAEVEGVKPLKAPSLAILKQDVVPPASPWLGMWAVAKKDLLSMKRDTREWFGYLVPLIIMLFFVGQFLLSSIKTSQSSLMTVLIMYTIMFSGNMALQSFGREGESDWLLNSVPLAGWPVVWGKLLAAVLPTLVLMEALLVGTALAIGVSKTLIIALAVGAVFLSLGASSIGLFYSINNCRYNPDTPQQRIAPGASLFMYLLNLFFILLLAVGLTYLFLPGELVPVLRGLPAVTYKGGLLSGLFYGIYLLSRPLLWSSAWRVFLGVIVTGGIWAAMFFGFMAATVRQSKKGFRVEIIAGKKKRRR</sequence>
<keyword evidence="1" id="KW-1133">Transmembrane helix</keyword>
<dbReference type="AlphaFoldDB" id="I4D378"/>
<dbReference type="EMBL" id="CP003639">
    <property type="protein sequence ID" value="AFM40252.1"/>
    <property type="molecule type" value="Genomic_DNA"/>
</dbReference>
<dbReference type="RefSeq" id="WP_014826259.1">
    <property type="nucleotide sequence ID" value="NC_018068.1"/>
</dbReference>
<dbReference type="Proteomes" id="UP000002892">
    <property type="component" value="Chromosome"/>
</dbReference>
<evidence type="ECO:0000313" key="3">
    <source>
        <dbReference type="Proteomes" id="UP000002892"/>
    </source>
</evidence>
<dbReference type="OrthoDB" id="2781328at2"/>
<evidence type="ECO:0000256" key="1">
    <source>
        <dbReference type="SAM" id="Phobius"/>
    </source>
</evidence>
<proteinExistence type="predicted"/>
<gene>
    <name evidence="2" type="ordered locus">Desaci_1220</name>
</gene>
<feature type="transmembrane region" description="Helical" evidence="1">
    <location>
        <begin position="159"/>
        <end position="187"/>
    </location>
</feature>
<protein>
    <recommendedName>
        <fullName evidence="4">ABC-2 type transport system permease protein</fullName>
    </recommendedName>
</protein>
<feature type="transmembrane region" description="Helical" evidence="1">
    <location>
        <begin position="572"/>
        <end position="593"/>
    </location>
</feature>
<feature type="transmembrane region" description="Helical" evidence="1">
    <location>
        <begin position="463"/>
        <end position="487"/>
    </location>
</feature>
<dbReference type="STRING" id="646529.Desaci_1220"/>
<dbReference type="KEGG" id="dai:Desaci_1220"/>
<keyword evidence="1" id="KW-0812">Transmembrane</keyword>
<feature type="transmembrane region" description="Helical" evidence="1">
    <location>
        <begin position="129"/>
        <end position="153"/>
    </location>
</feature>
<feature type="transmembrane region" description="Helical" evidence="1">
    <location>
        <begin position="540"/>
        <end position="560"/>
    </location>
</feature>
<dbReference type="eggNOG" id="ENOG502ZAFE">
    <property type="taxonomic scope" value="Bacteria"/>
</dbReference>
<keyword evidence="1" id="KW-0472">Membrane</keyword>
<organism evidence="2 3">
    <name type="scientific">Desulfosporosinus acidiphilus (strain DSM 22704 / JCM 16185 / SJ4)</name>
    <dbReference type="NCBI Taxonomy" id="646529"/>
    <lineage>
        <taxon>Bacteria</taxon>
        <taxon>Bacillati</taxon>
        <taxon>Bacillota</taxon>
        <taxon>Clostridia</taxon>
        <taxon>Eubacteriales</taxon>
        <taxon>Desulfitobacteriaceae</taxon>
        <taxon>Desulfosporosinus</taxon>
    </lineage>
</organism>
<dbReference type="HOGENOM" id="CLU_441280_0_0_9"/>